<dbReference type="Pfam" id="PF01790">
    <property type="entry name" value="LGT"/>
    <property type="match status" value="1"/>
</dbReference>
<feature type="transmembrane region" description="Helical" evidence="7">
    <location>
        <begin position="23"/>
        <end position="45"/>
    </location>
</feature>
<evidence type="ECO:0000256" key="5">
    <source>
        <dbReference type="ARBA" id="ARBA00022989"/>
    </source>
</evidence>
<dbReference type="AlphaFoldDB" id="A0AA41YVX1"/>
<keyword evidence="5 7" id="KW-1133">Transmembrane helix</keyword>
<evidence type="ECO:0000256" key="1">
    <source>
        <dbReference type="ARBA" id="ARBA00007150"/>
    </source>
</evidence>
<keyword evidence="3 7" id="KW-0808">Transferase</keyword>
<dbReference type="NCBIfam" id="TIGR00544">
    <property type="entry name" value="lgt"/>
    <property type="match status" value="1"/>
</dbReference>
<comment type="similarity">
    <text evidence="1 7">Belongs to the Lgt family.</text>
</comment>
<evidence type="ECO:0000256" key="3">
    <source>
        <dbReference type="ARBA" id="ARBA00022679"/>
    </source>
</evidence>
<feature type="transmembrane region" description="Helical" evidence="7">
    <location>
        <begin position="211"/>
        <end position="228"/>
    </location>
</feature>
<feature type="transmembrane region" description="Helical" evidence="7">
    <location>
        <begin position="184"/>
        <end position="202"/>
    </location>
</feature>
<feature type="transmembrane region" description="Helical" evidence="7">
    <location>
        <begin position="130"/>
        <end position="151"/>
    </location>
</feature>
<dbReference type="EMBL" id="JAMOIM010000004">
    <property type="protein sequence ID" value="MCW6508122.1"/>
    <property type="molecule type" value="Genomic_DNA"/>
</dbReference>
<dbReference type="EC" id="2.5.1.145" evidence="7"/>
<evidence type="ECO:0000313" key="9">
    <source>
        <dbReference type="Proteomes" id="UP001165667"/>
    </source>
</evidence>
<keyword evidence="6 7" id="KW-0472">Membrane</keyword>
<sequence>MPIFAIPYPMIDPVLVDIGPFPIRWYALAYVAGLVAGWATARYLVGRDKFWAAGQPRPSVLSIDDLVVYIAVGIILGGRTGYVLFYNLPFFLAHPVEIPKLWTGGMAFHGGLVGAVLGLWIFARRNKIPMLTVADVVAAGVPFGLLFGRLANFIKPELWGRETDVPWAMVFPGAGPLPRHPSQLYEAALEGVVLLLILAVVIRRGGLRRHGLVAGLFAAGYGVARITAEFFREPDPQLGFLFGGATMGMLLSVPLILLGLVIVADALRRPAFGTGEVPPAIGKGMP</sequence>
<keyword evidence="2 7" id="KW-1003">Cell membrane</keyword>
<comment type="pathway">
    <text evidence="7">Protein modification; lipoprotein biosynthesis (diacylglyceryl transfer).</text>
</comment>
<gene>
    <name evidence="7 8" type="primary">lgt</name>
    <name evidence="8" type="ORF">M8523_08810</name>
</gene>
<evidence type="ECO:0000313" key="8">
    <source>
        <dbReference type="EMBL" id="MCW6508122.1"/>
    </source>
</evidence>
<comment type="caution">
    <text evidence="8">The sequence shown here is derived from an EMBL/GenBank/DDBJ whole genome shotgun (WGS) entry which is preliminary data.</text>
</comment>
<dbReference type="GO" id="GO:0008961">
    <property type="term" value="F:phosphatidylglycerol-prolipoprotein diacylglyceryl transferase activity"/>
    <property type="evidence" value="ECO:0007669"/>
    <property type="project" value="UniProtKB-UniRule"/>
</dbReference>
<comment type="subcellular location">
    <subcellularLocation>
        <location evidence="7">Cell membrane</location>
        <topology evidence="7">Multi-pass membrane protein</topology>
    </subcellularLocation>
</comment>
<organism evidence="8 9">
    <name type="scientific">Lichenifustis flavocetrariae</name>
    <dbReference type="NCBI Taxonomy" id="2949735"/>
    <lineage>
        <taxon>Bacteria</taxon>
        <taxon>Pseudomonadati</taxon>
        <taxon>Pseudomonadota</taxon>
        <taxon>Alphaproteobacteria</taxon>
        <taxon>Hyphomicrobiales</taxon>
        <taxon>Lichenihabitantaceae</taxon>
        <taxon>Lichenifustis</taxon>
    </lineage>
</organism>
<protein>
    <recommendedName>
        <fullName evidence="7">Phosphatidylglycerol--prolipoprotein diacylglyceryl transferase</fullName>
        <ecNumber evidence="7">2.5.1.145</ecNumber>
    </recommendedName>
</protein>
<feature type="transmembrane region" description="Helical" evidence="7">
    <location>
        <begin position="240"/>
        <end position="263"/>
    </location>
</feature>
<feature type="transmembrane region" description="Helical" evidence="7">
    <location>
        <begin position="106"/>
        <end position="123"/>
    </location>
</feature>
<feature type="binding site" evidence="7">
    <location>
        <position position="149"/>
    </location>
    <ligand>
        <name>a 1,2-diacyl-sn-glycero-3-phospho-(1'-sn-glycerol)</name>
        <dbReference type="ChEBI" id="CHEBI:64716"/>
    </ligand>
</feature>
<reference evidence="8" key="1">
    <citation type="submission" date="2022-05" db="EMBL/GenBank/DDBJ databases">
        <authorList>
            <person name="Pankratov T."/>
        </authorList>
    </citation>
    <scope>NUCLEOTIDE SEQUENCE</scope>
    <source>
        <strain evidence="8">BP6-180914</strain>
    </source>
</reference>
<evidence type="ECO:0000256" key="7">
    <source>
        <dbReference type="HAMAP-Rule" id="MF_01147"/>
    </source>
</evidence>
<dbReference type="RefSeq" id="WP_282584466.1">
    <property type="nucleotide sequence ID" value="NZ_JAMOIM010000004.1"/>
</dbReference>
<evidence type="ECO:0000256" key="6">
    <source>
        <dbReference type="ARBA" id="ARBA00023136"/>
    </source>
</evidence>
<dbReference type="Proteomes" id="UP001165667">
    <property type="component" value="Unassembled WGS sequence"/>
</dbReference>
<dbReference type="PANTHER" id="PTHR30589">
    <property type="entry name" value="PROLIPOPROTEIN DIACYLGLYCERYL TRANSFERASE"/>
    <property type="match status" value="1"/>
</dbReference>
<evidence type="ECO:0000256" key="4">
    <source>
        <dbReference type="ARBA" id="ARBA00022692"/>
    </source>
</evidence>
<dbReference type="InterPro" id="IPR001640">
    <property type="entry name" value="Lgt"/>
</dbReference>
<keyword evidence="4 7" id="KW-0812">Transmembrane</keyword>
<dbReference type="HAMAP" id="MF_01147">
    <property type="entry name" value="Lgt"/>
    <property type="match status" value="1"/>
</dbReference>
<feature type="transmembrane region" description="Helical" evidence="7">
    <location>
        <begin position="66"/>
        <end position="86"/>
    </location>
</feature>
<keyword evidence="9" id="KW-1185">Reference proteome</keyword>
<comment type="function">
    <text evidence="7">Catalyzes the transfer of the diacylglyceryl group from phosphatidylglycerol to the sulfhydryl group of the N-terminal cysteine of a prolipoprotein, the first step in the formation of mature lipoproteins.</text>
</comment>
<name>A0AA41YVX1_9HYPH</name>
<evidence type="ECO:0000256" key="2">
    <source>
        <dbReference type="ARBA" id="ARBA00022475"/>
    </source>
</evidence>
<accession>A0AA41YVX1</accession>
<dbReference type="GO" id="GO:0005886">
    <property type="term" value="C:plasma membrane"/>
    <property type="evidence" value="ECO:0007669"/>
    <property type="project" value="UniProtKB-SubCell"/>
</dbReference>
<comment type="catalytic activity">
    <reaction evidence="7">
        <text>L-cysteinyl-[prolipoprotein] + a 1,2-diacyl-sn-glycero-3-phospho-(1'-sn-glycerol) = an S-1,2-diacyl-sn-glyceryl-L-cysteinyl-[prolipoprotein] + sn-glycerol 1-phosphate + H(+)</text>
        <dbReference type="Rhea" id="RHEA:56712"/>
        <dbReference type="Rhea" id="RHEA-COMP:14679"/>
        <dbReference type="Rhea" id="RHEA-COMP:14680"/>
        <dbReference type="ChEBI" id="CHEBI:15378"/>
        <dbReference type="ChEBI" id="CHEBI:29950"/>
        <dbReference type="ChEBI" id="CHEBI:57685"/>
        <dbReference type="ChEBI" id="CHEBI:64716"/>
        <dbReference type="ChEBI" id="CHEBI:140658"/>
        <dbReference type="EC" id="2.5.1.145"/>
    </reaction>
</comment>
<proteinExistence type="inferred from homology"/>
<dbReference type="PANTHER" id="PTHR30589:SF0">
    <property type="entry name" value="PHOSPHATIDYLGLYCEROL--PROLIPOPROTEIN DIACYLGLYCERYL TRANSFERASE"/>
    <property type="match status" value="1"/>
</dbReference>
<dbReference type="GO" id="GO:0042158">
    <property type="term" value="P:lipoprotein biosynthetic process"/>
    <property type="evidence" value="ECO:0007669"/>
    <property type="project" value="UniProtKB-UniRule"/>
</dbReference>